<dbReference type="SUPFAM" id="SSF46785">
    <property type="entry name" value="Winged helix' DNA-binding domain"/>
    <property type="match status" value="1"/>
</dbReference>
<keyword evidence="3" id="KW-0238">DNA-binding</keyword>
<evidence type="ECO:0000256" key="1">
    <source>
        <dbReference type="ARBA" id="ARBA00009437"/>
    </source>
</evidence>
<dbReference type="PRINTS" id="PR00039">
    <property type="entry name" value="HTHLYSR"/>
</dbReference>
<comment type="similarity">
    <text evidence="1">Belongs to the LysR transcriptional regulatory family.</text>
</comment>
<name>A0A919MMR8_9ACTN</name>
<sequence>MELELRHLRMVLAIAEAGSVTKAAAALGLAQPALTTQLQRIERILGGALFTRDRRGVVPTPLGDLVLARARVLIPAVSGLHDDASELITAGADVRYRVGATNGPIVAGLVRRLADAHPGGPVSIQSTWSENEVAQLVQDGRLDYAVVGACSTSTPGQATGLAWQPISVDAVWVLLNERHPLAGRDEVGLAELAEEQWITAPGDGCFHECFAAACARAGFAPRTPTEIDASSAFDMVAGGTAVALCQGMVRSVPGAVAVPLLGVPLRWRHLLGWDPDGPAARQAAELYGYAVEAYLEVLGQRPRYARWLSGRPDLGVQKVVSLFPPPGMPGRPGRTGRGDPMIA</sequence>
<dbReference type="PROSITE" id="PS50931">
    <property type="entry name" value="HTH_LYSR"/>
    <property type="match status" value="1"/>
</dbReference>
<reference evidence="6" key="1">
    <citation type="submission" date="2021-01" db="EMBL/GenBank/DDBJ databases">
        <title>Whole genome shotgun sequence of Actinoplanes rishiriensis NBRC 108556.</title>
        <authorList>
            <person name="Komaki H."/>
            <person name="Tamura T."/>
        </authorList>
    </citation>
    <scope>NUCLEOTIDE SEQUENCE</scope>
    <source>
        <strain evidence="6">NBRC 108556</strain>
    </source>
</reference>
<dbReference type="InterPro" id="IPR036390">
    <property type="entry name" value="WH_DNA-bd_sf"/>
</dbReference>
<dbReference type="InterPro" id="IPR036388">
    <property type="entry name" value="WH-like_DNA-bd_sf"/>
</dbReference>
<evidence type="ECO:0000313" key="6">
    <source>
        <dbReference type="EMBL" id="GIE93246.1"/>
    </source>
</evidence>
<dbReference type="Pfam" id="PF03466">
    <property type="entry name" value="LysR_substrate"/>
    <property type="match status" value="1"/>
</dbReference>
<dbReference type="Pfam" id="PF00126">
    <property type="entry name" value="HTH_1"/>
    <property type="match status" value="1"/>
</dbReference>
<evidence type="ECO:0000256" key="4">
    <source>
        <dbReference type="ARBA" id="ARBA00023163"/>
    </source>
</evidence>
<dbReference type="GO" id="GO:0032993">
    <property type="term" value="C:protein-DNA complex"/>
    <property type="evidence" value="ECO:0007669"/>
    <property type="project" value="TreeGrafter"/>
</dbReference>
<dbReference type="PANTHER" id="PTHR30346">
    <property type="entry name" value="TRANSCRIPTIONAL DUAL REGULATOR HCAR-RELATED"/>
    <property type="match status" value="1"/>
</dbReference>
<dbReference type="GO" id="GO:0003700">
    <property type="term" value="F:DNA-binding transcription factor activity"/>
    <property type="evidence" value="ECO:0007669"/>
    <property type="project" value="InterPro"/>
</dbReference>
<dbReference type="InterPro" id="IPR005119">
    <property type="entry name" value="LysR_subst-bd"/>
</dbReference>
<proteinExistence type="inferred from homology"/>
<dbReference type="GO" id="GO:0003677">
    <property type="term" value="F:DNA binding"/>
    <property type="evidence" value="ECO:0007669"/>
    <property type="project" value="UniProtKB-KW"/>
</dbReference>
<keyword evidence="7" id="KW-1185">Reference proteome</keyword>
<protein>
    <submittedName>
        <fullName evidence="6">LysR family transcriptional regulator</fullName>
    </submittedName>
</protein>
<evidence type="ECO:0000259" key="5">
    <source>
        <dbReference type="PROSITE" id="PS50931"/>
    </source>
</evidence>
<dbReference type="RefSeq" id="WP_203779216.1">
    <property type="nucleotide sequence ID" value="NZ_BOMV01000006.1"/>
</dbReference>
<keyword evidence="4" id="KW-0804">Transcription</keyword>
<dbReference type="PANTHER" id="PTHR30346:SF30">
    <property type="entry name" value="SMALL NEUTRAL PROTEASE REGULATORY PROTEIN"/>
    <property type="match status" value="1"/>
</dbReference>
<accession>A0A919MMR8</accession>
<dbReference type="AlphaFoldDB" id="A0A919MMR8"/>
<dbReference type="SUPFAM" id="SSF53850">
    <property type="entry name" value="Periplasmic binding protein-like II"/>
    <property type="match status" value="1"/>
</dbReference>
<evidence type="ECO:0000256" key="3">
    <source>
        <dbReference type="ARBA" id="ARBA00023125"/>
    </source>
</evidence>
<dbReference type="Gene3D" id="3.40.190.10">
    <property type="entry name" value="Periplasmic binding protein-like II"/>
    <property type="match status" value="2"/>
</dbReference>
<dbReference type="Proteomes" id="UP000636960">
    <property type="component" value="Unassembled WGS sequence"/>
</dbReference>
<dbReference type="InterPro" id="IPR000847">
    <property type="entry name" value="LysR_HTH_N"/>
</dbReference>
<dbReference type="Gene3D" id="1.10.10.10">
    <property type="entry name" value="Winged helix-like DNA-binding domain superfamily/Winged helix DNA-binding domain"/>
    <property type="match status" value="1"/>
</dbReference>
<evidence type="ECO:0000313" key="7">
    <source>
        <dbReference type="Proteomes" id="UP000636960"/>
    </source>
</evidence>
<keyword evidence="2" id="KW-0805">Transcription regulation</keyword>
<organism evidence="6 7">
    <name type="scientific">Paractinoplanes rishiriensis</name>
    <dbReference type="NCBI Taxonomy" id="1050105"/>
    <lineage>
        <taxon>Bacteria</taxon>
        <taxon>Bacillati</taxon>
        <taxon>Actinomycetota</taxon>
        <taxon>Actinomycetes</taxon>
        <taxon>Micromonosporales</taxon>
        <taxon>Micromonosporaceae</taxon>
        <taxon>Paractinoplanes</taxon>
    </lineage>
</organism>
<evidence type="ECO:0000256" key="2">
    <source>
        <dbReference type="ARBA" id="ARBA00023015"/>
    </source>
</evidence>
<gene>
    <name evidence="6" type="ORF">Ari01nite_07110</name>
</gene>
<feature type="domain" description="HTH lysR-type" evidence="5">
    <location>
        <begin position="3"/>
        <end position="60"/>
    </location>
</feature>
<dbReference type="EMBL" id="BOMV01000006">
    <property type="protein sequence ID" value="GIE93246.1"/>
    <property type="molecule type" value="Genomic_DNA"/>
</dbReference>
<comment type="caution">
    <text evidence="6">The sequence shown here is derived from an EMBL/GenBank/DDBJ whole genome shotgun (WGS) entry which is preliminary data.</text>
</comment>